<feature type="transmembrane region" description="Helical" evidence="1">
    <location>
        <begin position="158"/>
        <end position="183"/>
    </location>
</feature>
<dbReference type="RefSeq" id="WP_221862523.1">
    <property type="nucleotide sequence ID" value="NZ_JAUSWD010000029.1"/>
</dbReference>
<keyword evidence="1" id="KW-0472">Membrane</keyword>
<proteinExistence type="predicted"/>
<reference evidence="2 3" key="1">
    <citation type="journal article" date="2021" name="Cell Host Microbe">
        <title>in vivo commensal control of Clostridioides difficile virulence.</title>
        <authorList>
            <person name="Girinathan B.P."/>
            <person name="Dibenedetto N."/>
            <person name="Worley J.N."/>
            <person name="Peltier J."/>
            <person name="Arrieta-Ortiz M.L."/>
            <person name="Rupa Christinal Immanuel S."/>
            <person name="Lavin R."/>
            <person name="Delaney M.L."/>
            <person name="Cummins C."/>
            <person name="Hoffmann M."/>
            <person name="Luo Y."/>
            <person name="Gonzalez-Escalona N."/>
            <person name="Allard M."/>
            <person name="Onderdonk A.B."/>
            <person name="Gerber G.K."/>
            <person name="Sonenshein A.L."/>
            <person name="Baliga N."/>
            <person name="Dupuy B."/>
            <person name="Bry L."/>
        </authorList>
    </citation>
    <scope>NUCLEOTIDE SEQUENCE [LARGE SCALE GENOMIC DNA]</scope>
    <source>
        <strain evidence="2 3">DSM 599</strain>
    </source>
</reference>
<evidence type="ECO:0000256" key="1">
    <source>
        <dbReference type="SAM" id="Phobius"/>
    </source>
</evidence>
<name>A0ABS7L3G6_CLOSR</name>
<protein>
    <submittedName>
        <fullName evidence="2">DUF2953 domain-containing protein</fullName>
    </submittedName>
</protein>
<organism evidence="2 3">
    <name type="scientific">Clostridium sardiniense</name>
    <name type="common">Clostridium absonum</name>
    <dbReference type="NCBI Taxonomy" id="29369"/>
    <lineage>
        <taxon>Bacteria</taxon>
        <taxon>Bacillati</taxon>
        <taxon>Bacillota</taxon>
        <taxon>Clostridia</taxon>
        <taxon>Eubacteriales</taxon>
        <taxon>Clostridiaceae</taxon>
        <taxon>Clostridium</taxon>
    </lineage>
</organism>
<keyword evidence="1" id="KW-0812">Transmembrane</keyword>
<dbReference type="EMBL" id="JAIKTU010000024">
    <property type="protein sequence ID" value="MBY0757402.1"/>
    <property type="molecule type" value="Genomic_DNA"/>
</dbReference>
<dbReference type="Pfam" id="PF11167">
    <property type="entry name" value="DUF2953"/>
    <property type="match status" value="1"/>
</dbReference>
<comment type="caution">
    <text evidence="2">The sequence shown here is derived from an EMBL/GenBank/DDBJ whole genome shotgun (WGS) entry which is preliminary data.</text>
</comment>
<keyword evidence="1" id="KW-1133">Transmembrane helix</keyword>
<keyword evidence="3" id="KW-1185">Reference proteome</keyword>
<evidence type="ECO:0000313" key="2">
    <source>
        <dbReference type="EMBL" id="MBY0757402.1"/>
    </source>
</evidence>
<dbReference type="InterPro" id="IPR021338">
    <property type="entry name" value="DUF2953"/>
</dbReference>
<feature type="transmembrane region" description="Helical" evidence="1">
    <location>
        <begin position="116"/>
        <end position="137"/>
    </location>
</feature>
<feature type="transmembrane region" description="Helical" evidence="1">
    <location>
        <begin position="5"/>
        <end position="27"/>
    </location>
</feature>
<gene>
    <name evidence="2" type="ORF">K5V21_18415</name>
</gene>
<accession>A0ABS7L3G6</accession>
<evidence type="ECO:0000313" key="3">
    <source>
        <dbReference type="Proteomes" id="UP001299068"/>
    </source>
</evidence>
<dbReference type="Proteomes" id="UP001299068">
    <property type="component" value="Unassembled WGS sequence"/>
</dbReference>
<sequence length="196" mass="23218">MKILILLLSIIFIIFLIPLPIKVSIFYSNKDYYIKLYKYEIISKGNRDKTHKFMKNMYSFANTCRTSKFKEKFSNIIFSKNFFKIIVFKLKKNKYKPKIKLNGYLNYSLGDSGDTALFYGVISSFAPFLYRFLCLFFKVKKSNLSIEPIFKDSKFINLNYKSIIFISLGQIIYICIIFIKSILKSKEVSLLRENYD</sequence>